<accession>A0A645E1D8</accession>
<dbReference type="EMBL" id="VSSQ01042080">
    <property type="protein sequence ID" value="MPM95604.1"/>
    <property type="molecule type" value="Genomic_DNA"/>
</dbReference>
<dbReference type="AlphaFoldDB" id="A0A645E1D8"/>
<gene>
    <name evidence="1" type="ORF">SDC9_142759</name>
</gene>
<proteinExistence type="predicted"/>
<reference evidence="1" key="1">
    <citation type="submission" date="2019-08" db="EMBL/GenBank/DDBJ databases">
        <authorList>
            <person name="Kucharzyk K."/>
            <person name="Murdoch R.W."/>
            <person name="Higgins S."/>
            <person name="Loffler F."/>
        </authorList>
    </citation>
    <scope>NUCLEOTIDE SEQUENCE</scope>
</reference>
<sequence length="85" mass="10229">MLFVERMFVVYMMRHIIEQYIHVLCMCICHQFFEFIIGAETEIDFRRRYGPVAVVAREFCFHRFVPTVRLGRVLVEGRNPQSIET</sequence>
<organism evidence="1">
    <name type="scientific">bioreactor metagenome</name>
    <dbReference type="NCBI Taxonomy" id="1076179"/>
    <lineage>
        <taxon>unclassified sequences</taxon>
        <taxon>metagenomes</taxon>
        <taxon>ecological metagenomes</taxon>
    </lineage>
</organism>
<name>A0A645E1D8_9ZZZZ</name>
<evidence type="ECO:0000313" key="1">
    <source>
        <dbReference type="EMBL" id="MPM95604.1"/>
    </source>
</evidence>
<comment type="caution">
    <text evidence="1">The sequence shown here is derived from an EMBL/GenBank/DDBJ whole genome shotgun (WGS) entry which is preliminary data.</text>
</comment>
<protein>
    <submittedName>
        <fullName evidence="1">Uncharacterized protein</fullName>
    </submittedName>
</protein>